<keyword evidence="1" id="KW-0479">Metal-binding</keyword>
<dbReference type="GO" id="GO:0051536">
    <property type="term" value="F:iron-sulfur cluster binding"/>
    <property type="evidence" value="ECO:0007669"/>
    <property type="project" value="UniProtKB-KW"/>
</dbReference>
<sequence>MSKKINSLEDLRKLRAEKEKLTSPREGDNIQVIVGMGTCGIAAGARDAMLALLDEINKKNLKVNVTQTGCIGMCEKEPLIDVIVPGKSRITYGNVTADVAKNIVSQHLANGQIVQQNVVGKIEE</sequence>
<dbReference type="CDD" id="cd02980">
    <property type="entry name" value="TRX_Fd_family"/>
    <property type="match status" value="1"/>
</dbReference>
<dbReference type="SUPFAM" id="SSF52833">
    <property type="entry name" value="Thioredoxin-like"/>
    <property type="match status" value="1"/>
</dbReference>
<evidence type="ECO:0000256" key="2">
    <source>
        <dbReference type="ARBA" id="ARBA00023004"/>
    </source>
</evidence>
<gene>
    <name evidence="4" type="ORF">PRVXT_001799</name>
</gene>
<dbReference type="PANTHER" id="PTHR43578">
    <property type="entry name" value="NADH-QUINONE OXIDOREDUCTASE SUBUNIT F"/>
    <property type="match status" value="1"/>
</dbReference>
<name>A0AAU7VIX5_9FIRM</name>
<keyword evidence="2" id="KW-0408">Iron</keyword>
<accession>A0AAU7VIX5</accession>
<evidence type="ECO:0000256" key="1">
    <source>
        <dbReference type="ARBA" id="ARBA00022723"/>
    </source>
</evidence>
<evidence type="ECO:0000313" key="4">
    <source>
        <dbReference type="EMBL" id="XBX73796.1"/>
    </source>
</evidence>
<dbReference type="GO" id="GO:0046872">
    <property type="term" value="F:metal ion binding"/>
    <property type="evidence" value="ECO:0007669"/>
    <property type="project" value="UniProtKB-KW"/>
</dbReference>
<reference evidence="4" key="2">
    <citation type="submission" date="2024-06" db="EMBL/GenBank/DDBJ databases">
        <authorList>
            <person name="Petrova K.O."/>
            <person name="Toshchakov S.V."/>
            <person name="Boltjanskaja Y.V."/>
            <person name="Kevbrin V."/>
        </authorList>
    </citation>
    <scope>NUCLEOTIDE SEQUENCE</scope>
    <source>
        <strain evidence="4">Z-910T</strain>
    </source>
</reference>
<dbReference type="RefSeq" id="WP_350342558.1">
    <property type="nucleotide sequence ID" value="NZ_CP158367.1"/>
</dbReference>
<evidence type="ECO:0000256" key="3">
    <source>
        <dbReference type="ARBA" id="ARBA00023014"/>
    </source>
</evidence>
<dbReference type="InterPro" id="IPR036249">
    <property type="entry name" value="Thioredoxin-like_sf"/>
</dbReference>
<keyword evidence="3" id="KW-0411">Iron-sulfur</keyword>
<dbReference type="Gene3D" id="3.40.30.10">
    <property type="entry name" value="Glutaredoxin"/>
    <property type="match status" value="1"/>
</dbReference>
<protein>
    <submittedName>
        <fullName evidence="4">(2Fe-2S) ferredoxin domain-containing protein</fullName>
    </submittedName>
</protein>
<dbReference type="PANTHER" id="PTHR43578:SF3">
    <property type="entry name" value="NADH-QUINONE OXIDOREDUCTASE SUBUNIT F"/>
    <property type="match status" value="1"/>
</dbReference>
<proteinExistence type="predicted"/>
<reference evidence="4" key="1">
    <citation type="journal article" date="2013" name="Extremophiles">
        <title>Proteinivorax tanatarense gen. nov., sp. nov., an anaerobic, haloalkaliphilic, proteolytic bacterium isolated from a decaying algal bloom, and proposal of Proteinivoraceae fam. nov.</title>
        <authorList>
            <person name="Kevbrin V."/>
            <person name="Boltyanskaya Y."/>
            <person name="Zhilina T."/>
            <person name="Kolganova T."/>
            <person name="Lavrentjeva E."/>
            <person name="Kuznetsov B."/>
        </authorList>
    </citation>
    <scope>NUCLEOTIDE SEQUENCE</scope>
    <source>
        <strain evidence="4">Z-910T</strain>
    </source>
</reference>
<dbReference type="EMBL" id="CP158367">
    <property type="protein sequence ID" value="XBX73796.1"/>
    <property type="molecule type" value="Genomic_DNA"/>
</dbReference>
<organism evidence="4">
    <name type="scientific">Proteinivorax tanatarense</name>
    <dbReference type="NCBI Taxonomy" id="1260629"/>
    <lineage>
        <taxon>Bacteria</taxon>
        <taxon>Bacillati</taxon>
        <taxon>Bacillota</taxon>
        <taxon>Clostridia</taxon>
        <taxon>Eubacteriales</taxon>
        <taxon>Proteinivoracaceae</taxon>
        <taxon>Proteinivorax</taxon>
    </lineage>
</organism>
<dbReference type="AlphaFoldDB" id="A0AAU7VIX5"/>